<evidence type="ECO:0000256" key="5">
    <source>
        <dbReference type="ARBA" id="ARBA00022837"/>
    </source>
</evidence>
<evidence type="ECO:0000259" key="12">
    <source>
        <dbReference type="PROSITE" id="PS50998"/>
    </source>
</evidence>
<dbReference type="InterPro" id="IPR035972">
    <property type="entry name" value="GLA-like_dom_SF"/>
</dbReference>
<dbReference type="CTD" id="8858"/>
<sequence length="419" mass="47379">MGMQKWTIQLLLFAFIFHQADLTVFLSAREANDVIARSKRAGTIILEEILPGNLERECLEERCSYEEAREAFEDTPKTDQFWRGYYEGVQCSSSPCMNNGTCRDNIRSYICDCKEGFQGRNCNFGRNECRHELNEGCQHFCYPGLTSYDCSCAKGYKLGENNTACIPQDHCACGRLEDHVTAPLNASEKGRGGFPWQVLLLNADGNLICGGVLLETNFVLTTAECGWLSPRIAVIGNGMLQSARQEILVTKVNLHPRHDHITAENNLALLKLQKHIDCNSHHLPICIPERDFAEHVLMSKLTGTLSGWKRGATQSTDAVVEQPVFYLNENECQRKLNRSLITREFCAHTWGAAEEPLTEGSFSAVNYKGTWFLTGILEPWATAVSQWKTLIFTKTSRYMMWFQQIKNLQKNLPKTVANE</sequence>
<dbReference type="OMA" id="KNECHHH"/>
<reference evidence="13" key="1">
    <citation type="submission" date="2025-08" db="UniProtKB">
        <authorList>
            <consortium name="Ensembl"/>
        </authorList>
    </citation>
    <scope>IDENTIFICATION</scope>
</reference>
<dbReference type="FunFam" id="2.10.25.10:FF:000162">
    <property type="entry name" value="Coagulation factor X (Predicted)"/>
    <property type="match status" value="1"/>
</dbReference>
<dbReference type="FunFam" id="4.10.740.10:FF:000001">
    <property type="entry name" value="vitamin K-dependent protein S"/>
    <property type="match status" value="1"/>
</dbReference>
<evidence type="ECO:0000256" key="2">
    <source>
        <dbReference type="ARBA" id="ARBA00022479"/>
    </source>
</evidence>
<feature type="domain" description="Gla" evidence="12">
    <location>
        <begin position="41"/>
        <end position="87"/>
    </location>
</feature>
<feature type="domain" description="Peptidase S1" evidence="11">
    <location>
        <begin position="183"/>
        <end position="407"/>
    </location>
</feature>
<dbReference type="OrthoDB" id="7726766at2759"/>
<evidence type="ECO:0000256" key="8">
    <source>
        <dbReference type="PROSITE-ProRule" id="PRU00076"/>
    </source>
</evidence>
<dbReference type="GeneID" id="123022734"/>
<dbReference type="SUPFAM" id="SSF57630">
    <property type="entry name" value="GLA-domain"/>
    <property type="match status" value="1"/>
</dbReference>
<keyword evidence="14" id="KW-1185">Reference proteome</keyword>
<dbReference type="PROSITE" id="PS50026">
    <property type="entry name" value="EGF_3"/>
    <property type="match status" value="1"/>
</dbReference>
<dbReference type="PROSITE" id="PS00010">
    <property type="entry name" value="ASX_HYDROXYL"/>
    <property type="match status" value="1"/>
</dbReference>
<dbReference type="GO" id="GO:0004252">
    <property type="term" value="F:serine-type endopeptidase activity"/>
    <property type="evidence" value="ECO:0007669"/>
    <property type="project" value="InterPro"/>
</dbReference>
<dbReference type="Gene3D" id="4.10.740.10">
    <property type="entry name" value="Coagulation Factor IX"/>
    <property type="match status" value="1"/>
</dbReference>
<dbReference type="SMART" id="SM00069">
    <property type="entry name" value="GLA"/>
    <property type="match status" value="1"/>
</dbReference>
<dbReference type="Ensembl" id="ENSVKKT00000014739.1">
    <property type="protein sequence ID" value="ENSVKKP00000014389.1"/>
    <property type="gene ID" value="ENSVKKG00000009906.1"/>
</dbReference>
<dbReference type="CDD" id="cd00054">
    <property type="entry name" value="EGF_CA"/>
    <property type="match status" value="1"/>
</dbReference>
<evidence type="ECO:0000259" key="11">
    <source>
        <dbReference type="PROSITE" id="PS50240"/>
    </source>
</evidence>
<dbReference type="SMART" id="SM00179">
    <property type="entry name" value="EGF_CA"/>
    <property type="match status" value="2"/>
</dbReference>
<dbReference type="PROSITE" id="PS00011">
    <property type="entry name" value="GLA_1"/>
    <property type="match status" value="1"/>
</dbReference>
<dbReference type="FunFam" id="2.10.25.10:FF:000480">
    <property type="entry name" value="Protein Z, vitamin K-dependent plasma glycoprotein"/>
    <property type="match status" value="1"/>
</dbReference>
<gene>
    <name evidence="13" type="primary">PROZ</name>
</gene>
<comment type="subcellular location">
    <subcellularLocation>
        <location evidence="1">Secreted</location>
    </subcellularLocation>
</comment>
<dbReference type="SUPFAM" id="SSF57196">
    <property type="entry name" value="EGF/Laminin"/>
    <property type="match status" value="1"/>
</dbReference>
<dbReference type="InterPro" id="IPR001254">
    <property type="entry name" value="Trypsin_dom"/>
</dbReference>
<dbReference type="SMART" id="SM00020">
    <property type="entry name" value="Tryp_SPc"/>
    <property type="match status" value="1"/>
</dbReference>
<evidence type="ECO:0000256" key="9">
    <source>
        <dbReference type="SAM" id="SignalP"/>
    </source>
</evidence>
<dbReference type="GO" id="GO:0044469">
    <property type="term" value="P:venom-mediated blood coagulation"/>
    <property type="evidence" value="ECO:0007669"/>
    <property type="project" value="UniProtKB-ARBA"/>
</dbReference>
<evidence type="ECO:0000313" key="14">
    <source>
        <dbReference type="Proteomes" id="UP000694545"/>
    </source>
</evidence>
<dbReference type="PROSITE" id="PS00022">
    <property type="entry name" value="EGF_1"/>
    <property type="match status" value="1"/>
</dbReference>
<dbReference type="PANTHER" id="PTHR24278">
    <property type="entry name" value="COAGULATION FACTOR"/>
    <property type="match status" value="1"/>
</dbReference>
<name>A0A8D2KZ85_VARKO</name>
<dbReference type="Pfam" id="PF00008">
    <property type="entry name" value="EGF"/>
    <property type="match status" value="1"/>
</dbReference>
<keyword evidence="2" id="KW-0301">Gamma-carboxyglutamic acid</keyword>
<dbReference type="InterPro" id="IPR000742">
    <property type="entry name" value="EGF"/>
</dbReference>
<keyword evidence="6 8" id="KW-1015">Disulfide bond</keyword>
<feature type="domain" description="EGF-like" evidence="10">
    <location>
        <begin position="87"/>
        <end position="123"/>
    </location>
</feature>
<evidence type="ECO:0000256" key="3">
    <source>
        <dbReference type="ARBA" id="ARBA00022525"/>
    </source>
</evidence>
<accession>A0A8D2KZ85</accession>
<dbReference type="Gene3D" id="2.10.25.10">
    <property type="entry name" value="Laminin"/>
    <property type="match status" value="2"/>
</dbReference>
<keyword evidence="7" id="KW-0325">Glycoprotein</keyword>
<dbReference type="InterPro" id="IPR000294">
    <property type="entry name" value="GLA_domain"/>
</dbReference>
<dbReference type="Pfam" id="PF00089">
    <property type="entry name" value="Trypsin"/>
    <property type="match status" value="1"/>
</dbReference>
<dbReference type="Pfam" id="PF00594">
    <property type="entry name" value="Gla"/>
    <property type="match status" value="1"/>
</dbReference>
<evidence type="ECO:0000256" key="6">
    <source>
        <dbReference type="ARBA" id="ARBA00023157"/>
    </source>
</evidence>
<evidence type="ECO:0000259" key="10">
    <source>
        <dbReference type="PROSITE" id="PS50026"/>
    </source>
</evidence>
<feature type="disulfide bond" evidence="8">
    <location>
        <begin position="113"/>
        <end position="122"/>
    </location>
</feature>
<keyword evidence="9" id="KW-0732">Signal</keyword>
<dbReference type="Proteomes" id="UP000694545">
    <property type="component" value="Unplaced"/>
</dbReference>
<evidence type="ECO:0000256" key="7">
    <source>
        <dbReference type="ARBA" id="ARBA00023180"/>
    </source>
</evidence>
<dbReference type="PROSITE" id="PS50240">
    <property type="entry name" value="TRYPSIN_DOM"/>
    <property type="match status" value="1"/>
</dbReference>
<dbReference type="InterPro" id="IPR000152">
    <property type="entry name" value="EGF-type_Asp/Asn_hydroxyl_site"/>
</dbReference>
<dbReference type="SUPFAM" id="SSF50494">
    <property type="entry name" value="Trypsin-like serine proteases"/>
    <property type="match status" value="1"/>
</dbReference>
<dbReference type="Gene3D" id="2.40.10.10">
    <property type="entry name" value="Trypsin-like serine proteases"/>
    <property type="match status" value="2"/>
</dbReference>
<dbReference type="InterPro" id="IPR012224">
    <property type="entry name" value="Pept_S1A_FX"/>
</dbReference>
<feature type="chain" id="PRO_5034701460" evidence="9">
    <location>
        <begin position="23"/>
        <end position="419"/>
    </location>
</feature>
<dbReference type="KEGG" id="vko:123022734"/>
<evidence type="ECO:0000256" key="4">
    <source>
        <dbReference type="ARBA" id="ARBA00022536"/>
    </source>
</evidence>
<dbReference type="GO" id="GO:0005615">
    <property type="term" value="C:extracellular space"/>
    <property type="evidence" value="ECO:0007669"/>
    <property type="project" value="TreeGrafter"/>
</dbReference>
<dbReference type="InterPro" id="IPR009003">
    <property type="entry name" value="Peptidase_S1_PA"/>
</dbReference>
<organism evidence="13 14">
    <name type="scientific">Varanus komodoensis</name>
    <name type="common">Komodo dragon</name>
    <dbReference type="NCBI Taxonomy" id="61221"/>
    <lineage>
        <taxon>Eukaryota</taxon>
        <taxon>Metazoa</taxon>
        <taxon>Chordata</taxon>
        <taxon>Craniata</taxon>
        <taxon>Vertebrata</taxon>
        <taxon>Euteleostomi</taxon>
        <taxon>Lepidosauria</taxon>
        <taxon>Squamata</taxon>
        <taxon>Bifurcata</taxon>
        <taxon>Unidentata</taxon>
        <taxon>Episquamata</taxon>
        <taxon>Toxicofera</taxon>
        <taxon>Anguimorpha</taxon>
        <taxon>Paleoanguimorpha</taxon>
        <taxon>Varanoidea</taxon>
        <taxon>Varanidae</taxon>
        <taxon>Varanus</taxon>
    </lineage>
</organism>
<reference evidence="13" key="2">
    <citation type="submission" date="2025-09" db="UniProtKB">
        <authorList>
            <consortium name="Ensembl"/>
        </authorList>
    </citation>
    <scope>IDENTIFICATION</scope>
</reference>
<proteinExistence type="predicted"/>
<keyword evidence="3" id="KW-0964">Secreted</keyword>
<dbReference type="PIRSF" id="PIRSF001143">
    <property type="entry name" value="Factor_X"/>
    <property type="match status" value="1"/>
</dbReference>
<evidence type="ECO:0000313" key="13">
    <source>
        <dbReference type="Ensembl" id="ENSVKKP00000014389.1"/>
    </source>
</evidence>
<dbReference type="InterPro" id="IPR050442">
    <property type="entry name" value="Peptidase_S1_coag_factors"/>
</dbReference>
<dbReference type="PROSITE" id="PS50998">
    <property type="entry name" value="GLA_2"/>
    <property type="match status" value="1"/>
</dbReference>
<dbReference type="InterPro" id="IPR001881">
    <property type="entry name" value="EGF-like_Ca-bd_dom"/>
</dbReference>
<dbReference type="InterPro" id="IPR017857">
    <property type="entry name" value="Coagulation_fac-like_Gla_dom"/>
</dbReference>
<dbReference type="SMART" id="SM00181">
    <property type="entry name" value="EGF"/>
    <property type="match status" value="2"/>
</dbReference>
<dbReference type="GO" id="GO:0005509">
    <property type="term" value="F:calcium ion binding"/>
    <property type="evidence" value="ECO:0007669"/>
    <property type="project" value="InterPro"/>
</dbReference>
<protein>
    <submittedName>
        <fullName evidence="13">Protein Z, vitamin K dependent plasma glycoprotein</fullName>
    </submittedName>
</protein>
<keyword evidence="4 8" id="KW-0245">EGF-like domain</keyword>
<dbReference type="PANTHER" id="PTHR24278:SF20">
    <property type="entry name" value="VITAMIN K-DEPENDENT PROTEIN Z"/>
    <property type="match status" value="1"/>
</dbReference>
<dbReference type="GO" id="GO:0006508">
    <property type="term" value="P:proteolysis"/>
    <property type="evidence" value="ECO:0007669"/>
    <property type="project" value="InterPro"/>
</dbReference>
<comment type="caution">
    <text evidence="8">Lacks conserved residue(s) required for the propagation of feature annotation.</text>
</comment>
<feature type="signal peptide" evidence="9">
    <location>
        <begin position="1"/>
        <end position="22"/>
    </location>
</feature>
<dbReference type="AlphaFoldDB" id="A0A8D2KZ85"/>
<keyword evidence="5" id="KW-0106">Calcium</keyword>
<dbReference type="PROSITE" id="PS01186">
    <property type="entry name" value="EGF_2"/>
    <property type="match status" value="1"/>
</dbReference>
<dbReference type="InterPro" id="IPR043504">
    <property type="entry name" value="Peptidase_S1_PA_chymotrypsin"/>
</dbReference>
<dbReference type="RefSeq" id="XP_044284617.1">
    <property type="nucleotide sequence ID" value="XM_044428682.1"/>
</dbReference>
<evidence type="ECO:0000256" key="1">
    <source>
        <dbReference type="ARBA" id="ARBA00004613"/>
    </source>
</evidence>
<dbReference type="GO" id="GO:0007596">
    <property type="term" value="P:blood coagulation"/>
    <property type="evidence" value="ECO:0007669"/>
    <property type="project" value="InterPro"/>
</dbReference>
<dbReference type="PRINTS" id="PR00001">
    <property type="entry name" value="GLABLOOD"/>
</dbReference>